<proteinExistence type="predicted"/>
<name>A0A0D6JA91_9HYPH</name>
<evidence type="ECO:0000313" key="3">
    <source>
        <dbReference type="Proteomes" id="UP000033187"/>
    </source>
</evidence>
<evidence type="ECO:0000256" key="1">
    <source>
        <dbReference type="SAM" id="MobiDB-lite"/>
    </source>
</evidence>
<reference evidence="3" key="1">
    <citation type="submission" date="2015-02" db="EMBL/GenBank/DDBJ databases">
        <authorList>
            <person name="Chooi Y.-H."/>
        </authorList>
    </citation>
    <scope>NUCLEOTIDE SEQUENCE [LARGE SCALE GENOMIC DNA]</scope>
    <source>
        <strain evidence="3">strain Y</strain>
    </source>
</reference>
<organism evidence="2 3">
    <name type="scientific">Candidatus Filomicrobium marinum</name>
    <dbReference type="NCBI Taxonomy" id="1608628"/>
    <lineage>
        <taxon>Bacteria</taxon>
        <taxon>Pseudomonadati</taxon>
        <taxon>Pseudomonadota</taxon>
        <taxon>Alphaproteobacteria</taxon>
        <taxon>Hyphomicrobiales</taxon>
        <taxon>Hyphomicrobiaceae</taxon>
        <taxon>Filomicrobium</taxon>
    </lineage>
</organism>
<dbReference type="AlphaFoldDB" id="A0A0D6JA91"/>
<accession>A0A0D6JA91</accession>
<keyword evidence="3" id="KW-1185">Reference proteome</keyword>
<evidence type="ECO:0000313" key="2">
    <source>
        <dbReference type="EMBL" id="CPR15459.1"/>
    </source>
</evidence>
<feature type="region of interest" description="Disordered" evidence="1">
    <location>
        <begin position="1"/>
        <end position="20"/>
    </location>
</feature>
<protein>
    <submittedName>
        <fullName evidence="2">Uncharacterized protein</fullName>
    </submittedName>
</protein>
<sequence>MSATAQWLGHYFSPGRAREL</sequence>
<gene>
    <name evidence="2" type="ORF">YBN1229_v1_0368</name>
</gene>
<dbReference type="EMBL" id="LN829119">
    <property type="protein sequence ID" value="CPR15459.1"/>
    <property type="molecule type" value="Genomic_DNA"/>
</dbReference>
<dbReference type="KEGG" id="fiy:BN1229_v1_0368"/>
<dbReference type="Proteomes" id="UP000033187">
    <property type="component" value="Chromosome 1"/>
</dbReference>